<comment type="catalytic activity">
    <reaction evidence="1">
        <text>S-ubiquitinyl-[E2 ubiquitin-conjugating enzyme]-L-cysteine + [acceptor protein]-L-lysine = [E2 ubiquitin-conjugating enzyme]-L-cysteine + N(6)-ubiquitinyl-[acceptor protein]-L-lysine.</text>
        <dbReference type="EC" id="2.3.2.27"/>
    </reaction>
</comment>
<dbReference type="InterPro" id="IPR016024">
    <property type="entry name" value="ARM-type_fold"/>
</dbReference>
<dbReference type="Pfam" id="PF04564">
    <property type="entry name" value="U-box"/>
    <property type="match status" value="1"/>
</dbReference>
<dbReference type="GO" id="GO:0010181">
    <property type="term" value="F:FMN binding"/>
    <property type="evidence" value="ECO:0007669"/>
    <property type="project" value="InterPro"/>
</dbReference>
<organism evidence="12 13">
    <name type="scientific">Gossypium anomalum</name>
    <dbReference type="NCBI Taxonomy" id="47600"/>
    <lineage>
        <taxon>Eukaryota</taxon>
        <taxon>Viridiplantae</taxon>
        <taxon>Streptophyta</taxon>
        <taxon>Embryophyta</taxon>
        <taxon>Tracheophyta</taxon>
        <taxon>Spermatophyta</taxon>
        <taxon>Magnoliopsida</taxon>
        <taxon>eudicotyledons</taxon>
        <taxon>Gunneridae</taxon>
        <taxon>Pentapetalae</taxon>
        <taxon>rosids</taxon>
        <taxon>malvids</taxon>
        <taxon>Malvales</taxon>
        <taxon>Malvaceae</taxon>
        <taxon>Malvoideae</taxon>
        <taxon>Gossypium</taxon>
    </lineage>
</organism>
<dbReference type="PROSITE" id="PS50902">
    <property type="entry name" value="FLAVODOXIN_LIKE"/>
    <property type="match status" value="1"/>
</dbReference>
<comment type="catalytic activity">
    <reaction evidence="8">
        <text>a quinone + NADH + H(+) = a quinol + NAD(+)</text>
        <dbReference type="Rhea" id="RHEA:46160"/>
        <dbReference type="ChEBI" id="CHEBI:15378"/>
        <dbReference type="ChEBI" id="CHEBI:24646"/>
        <dbReference type="ChEBI" id="CHEBI:57540"/>
        <dbReference type="ChEBI" id="CHEBI:57945"/>
        <dbReference type="ChEBI" id="CHEBI:132124"/>
        <dbReference type="EC" id="1.6.5.2"/>
    </reaction>
</comment>
<evidence type="ECO:0008006" key="14">
    <source>
        <dbReference type="Google" id="ProtNLM"/>
    </source>
</evidence>
<accession>A0A8J5YNU9</accession>
<dbReference type="GO" id="GO:0016567">
    <property type="term" value="P:protein ubiquitination"/>
    <property type="evidence" value="ECO:0007669"/>
    <property type="project" value="UniProtKB-UniPathway"/>
</dbReference>
<dbReference type="Proteomes" id="UP000701853">
    <property type="component" value="Chromosome 10"/>
</dbReference>
<keyword evidence="13" id="KW-1185">Reference proteome</keyword>
<dbReference type="Gene3D" id="1.25.10.10">
    <property type="entry name" value="Leucine-rich Repeat Variant"/>
    <property type="match status" value="2"/>
</dbReference>
<dbReference type="Gene3D" id="3.30.40.10">
    <property type="entry name" value="Zinc/RING finger domain, C3HC4 (zinc finger)"/>
    <property type="match status" value="1"/>
</dbReference>
<feature type="domain" description="Flavodoxin-like" evidence="10">
    <location>
        <begin position="363"/>
        <end position="550"/>
    </location>
</feature>
<evidence type="ECO:0000259" key="10">
    <source>
        <dbReference type="PROSITE" id="PS50902"/>
    </source>
</evidence>
<dbReference type="InterPro" id="IPR011989">
    <property type="entry name" value="ARM-like"/>
</dbReference>
<reference evidence="12 13" key="1">
    <citation type="journal article" date="2021" name="bioRxiv">
        <title>The Gossypium anomalum genome as a resource for cotton improvement and evolutionary analysis of hybrid incompatibility.</title>
        <authorList>
            <person name="Grover C.E."/>
            <person name="Yuan D."/>
            <person name="Arick M.A."/>
            <person name="Miller E.R."/>
            <person name="Hu G."/>
            <person name="Peterson D.G."/>
            <person name="Wendel J.F."/>
            <person name="Udall J.A."/>
        </authorList>
    </citation>
    <scope>NUCLEOTIDE SEQUENCE [LARGE SCALE GENOMIC DNA]</scope>
    <source>
        <strain evidence="12">JFW-Udall</strain>
        <tissue evidence="12">Leaf</tissue>
    </source>
</reference>
<dbReference type="InterPro" id="IPR005025">
    <property type="entry name" value="FMN_Rdtase-like_dom"/>
</dbReference>
<keyword evidence="7" id="KW-0833">Ubl conjugation pathway</keyword>
<evidence type="ECO:0000256" key="4">
    <source>
        <dbReference type="ARBA" id="ARBA00006961"/>
    </source>
</evidence>
<dbReference type="FunFam" id="3.40.50.360:FF:000001">
    <property type="entry name" value="NAD(P)H dehydrogenase (Quinone) FQR1-like"/>
    <property type="match status" value="1"/>
</dbReference>
<gene>
    <name evidence="12" type="ORF">CXB51_027091</name>
</gene>
<evidence type="ECO:0000256" key="1">
    <source>
        <dbReference type="ARBA" id="ARBA00000900"/>
    </source>
</evidence>
<evidence type="ECO:0000259" key="11">
    <source>
        <dbReference type="PROSITE" id="PS51698"/>
    </source>
</evidence>
<dbReference type="Pfam" id="PF25598">
    <property type="entry name" value="ARM_PUB"/>
    <property type="match status" value="1"/>
</dbReference>
<evidence type="ECO:0000256" key="9">
    <source>
        <dbReference type="ARBA" id="ARBA00048983"/>
    </source>
</evidence>
<dbReference type="PANTHER" id="PTHR30546">
    <property type="entry name" value="FLAVODOXIN-RELATED PROTEIN WRBA-RELATED"/>
    <property type="match status" value="1"/>
</dbReference>
<comment type="catalytic activity">
    <reaction evidence="9">
        <text>a quinone + NADPH + H(+) = a quinol + NADP(+)</text>
        <dbReference type="Rhea" id="RHEA:46164"/>
        <dbReference type="ChEBI" id="CHEBI:15378"/>
        <dbReference type="ChEBI" id="CHEBI:24646"/>
        <dbReference type="ChEBI" id="CHEBI:57783"/>
        <dbReference type="ChEBI" id="CHEBI:58349"/>
        <dbReference type="ChEBI" id="CHEBI:132124"/>
        <dbReference type="EC" id="1.6.5.2"/>
    </reaction>
</comment>
<evidence type="ECO:0000256" key="7">
    <source>
        <dbReference type="ARBA" id="ARBA00022786"/>
    </source>
</evidence>
<dbReference type="GO" id="GO:0016020">
    <property type="term" value="C:membrane"/>
    <property type="evidence" value="ECO:0007669"/>
    <property type="project" value="TreeGrafter"/>
</dbReference>
<evidence type="ECO:0000313" key="13">
    <source>
        <dbReference type="Proteomes" id="UP000701853"/>
    </source>
</evidence>
<dbReference type="AlphaFoldDB" id="A0A8J5YNU9"/>
<dbReference type="SMART" id="SM00185">
    <property type="entry name" value="ARM"/>
    <property type="match status" value="6"/>
</dbReference>
<evidence type="ECO:0000256" key="8">
    <source>
        <dbReference type="ARBA" id="ARBA00047678"/>
    </source>
</evidence>
<dbReference type="FunFam" id="3.30.40.10:FF:000809">
    <property type="entry name" value="RING-type E3 ubiquitin transferase"/>
    <property type="match status" value="1"/>
</dbReference>
<dbReference type="PANTHER" id="PTHR30546:SF56">
    <property type="entry name" value="NAD(P)H DEHYDROGENASE (QUINONE)"/>
    <property type="match status" value="1"/>
</dbReference>
<dbReference type="Pfam" id="PF03358">
    <property type="entry name" value="FMN_red"/>
    <property type="match status" value="1"/>
</dbReference>
<dbReference type="OrthoDB" id="10064100at2759"/>
<evidence type="ECO:0000256" key="2">
    <source>
        <dbReference type="ARBA" id="ARBA00001917"/>
    </source>
</evidence>
<dbReference type="NCBIfam" id="TIGR01755">
    <property type="entry name" value="flav_wrbA"/>
    <property type="match status" value="1"/>
</dbReference>
<comment type="cofactor">
    <cofactor evidence="2">
        <name>FMN</name>
        <dbReference type="ChEBI" id="CHEBI:58210"/>
    </cofactor>
</comment>
<dbReference type="SUPFAM" id="SSF52218">
    <property type="entry name" value="Flavoproteins"/>
    <property type="match status" value="1"/>
</dbReference>
<comment type="similarity">
    <text evidence="4">Belongs to the WrbA family.</text>
</comment>
<comment type="caution">
    <text evidence="12">The sequence shown here is derived from an EMBL/GenBank/DDBJ whole genome shotgun (WGS) entry which is preliminary data.</text>
</comment>
<dbReference type="InterPro" id="IPR058678">
    <property type="entry name" value="ARM_PUB"/>
</dbReference>
<feature type="domain" description="U-box" evidence="11">
    <location>
        <begin position="4"/>
        <end position="79"/>
    </location>
</feature>
<dbReference type="GO" id="GO:0061630">
    <property type="term" value="F:ubiquitin protein ligase activity"/>
    <property type="evidence" value="ECO:0007669"/>
    <property type="project" value="UniProtKB-EC"/>
</dbReference>
<evidence type="ECO:0000256" key="5">
    <source>
        <dbReference type="ARBA" id="ARBA00022679"/>
    </source>
</evidence>
<dbReference type="InterPro" id="IPR013083">
    <property type="entry name" value="Znf_RING/FYVE/PHD"/>
</dbReference>
<name>A0A8J5YNU9_9ROSI</name>
<dbReference type="InterPro" id="IPR010089">
    <property type="entry name" value="Flavoprotein_WrbA-like"/>
</dbReference>
<evidence type="ECO:0000256" key="6">
    <source>
        <dbReference type="ARBA" id="ARBA00022737"/>
    </source>
</evidence>
<dbReference type="SUPFAM" id="SSF57850">
    <property type="entry name" value="RING/U-box"/>
    <property type="match status" value="1"/>
</dbReference>
<dbReference type="InterPro" id="IPR045210">
    <property type="entry name" value="RING-Ubox_PUB"/>
</dbReference>
<evidence type="ECO:0000313" key="12">
    <source>
        <dbReference type="EMBL" id="KAG8482116.1"/>
    </source>
</evidence>
<dbReference type="InterPro" id="IPR008254">
    <property type="entry name" value="Flavodoxin/NO_synth"/>
</dbReference>
<dbReference type="InterPro" id="IPR000225">
    <property type="entry name" value="Armadillo"/>
</dbReference>
<evidence type="ECO:0000256" key="3">
    <source>
        <dbReference type="ARBA" id="ARBA00004906"/>
    </source>
</evidence>
<keyword evidence="6" id="KW-0677">Repeat</keyword>
<proteinExistence type="inferred from homology"/>
<dbReference type="NCBIfam" id="NF002999">
    <property type="entry name" value="PRK03767.1"/>
    <property type="match status" value="1"/>
</dbReference>
<dbReference type="InterPro" id="IPR029039">
    <property type="entry name" value="Flavoprotein-like_sf"/>
</dbReference>
<sequence length="562" mass="60891">METQLPDDFRCPISLEIMSDPVILPSGHTFDRVSIQRWLDSGHRTCPITKLPLPEHPCLIPNHALRSLISNYTLVSPSKLQPCPQPQILISSLTSQSSHVGTKLNSLTHLVRLTKHDSGFRRKLTELGAAPGVLNCVDSDDPSLQEKALSLLLNLSLDDDNKVGLVAEGAINRVIKVLRFGSPDCRAIAATIITSLAVVEVNKATIGAYPDAIQALVWLLISGKGREKKEAATALYAICSFADNRRRAIDCGAVPILISLLDSGLERAIEVLGLLVKCKEGREEMMKVNGCVKVLVSVLRNGSSRGVQYGLFTLNCLCNCCERLCFEAINEGVVEICMGLMEEENEKIRRYTSSLVQTLRENHAFGYYSMYGHVEKLAQEMKKGAESVEGVEVKLWQVAETLPEEVLGKMGAPPKTDAPIITPDELTEADGVLFGFPTRFGMMAAQFKAFMDATGGLWRTQALAGKPAGIFYSTGSQGGGQETTPLTAITQLVHHGMLFVPIGYTFGAGMFEMEKVKGGSPYGAGTFAGDGSRQPSELELGQAFHQGKYFAGIAKKLKGTTA</sequence>
<dbReference type="Gene3D" id="3.40.50.360">
    <property type="match status" value="1"/>
</dbReference>
<dbReference type="SMART" id="SM00504">
    <property type="entry name" value="Ubox"/>
    <property type="match status" value="1"/>
</dbReference>
<dbReference type="UniPathway" id="UPA00143"/>
<dbReference type="CDD" id="cd16664">
    <property type="entry name" value="RING-Ubox_PUB"/>
    <property type="match status" value="1"/>
</dbReference>
<dbReference type="EMBL" id="JAHUZN010000010">
    <property type="protein sequence ID" value="KAG8482116.1"/>
    <property type="molecule type" value="Genomic_DNA"/>
</dbReference>
<comment type="pathway">
    <text evidence="3">Protein modification; protein ubiquitination.</text>
</comment>
<dbReference type="GO" id="GO:0003955">
    <property type="term" value="F:NAD(P)H dehydrogenase (quinone) activity"/>
    <property type="evidence" value="ECO:0007669"/>
    <property type="project" value="UniProtKB-EC"/>
</dbReference>
<dbReference type="PROSITE" id="PS51698">
    <property type="entry name" value="U_BOX"/>
    <property type="match status" value="1"/>
</dbReference>
<dbReference type="InterPro" id="IPR003613">
    <property type="entry name" value="Ubox_domain"/>
</dbReference>
<protein>
    <recommendedName>
        <fullName evidence="14">NAD(P)H dehydrogenase (quinone)</fullName>
    </recommendedName>
</protein>
<dbReference type="SUPFAM" id="SSF48371">
    <property type="entry name" value="ARM repeat"/>
    <property type="match status" value="1"/>
</dbReference>
<keyword evidence="5" id="KW-0808">Transferase</keyword>